<keyword evidence="4" id="KW-0732">Signal</keyword>
<comment type="caution">
    <text evidence="5">The sequence shown here is derived from an EMBL/GenBank/DDBJ whole genome shotgun (WGS) entry which is preliminary data.</text>
</comment>
<dbReference type="OrthoDB" id="569821at2"/>
<dbReference type="GO" id="GO:0003847">
    <property type="term" value="F:1-alkyl-2-acetylglycerophosphocholine esterase activity"/>
    <property type="evidence" value="ECO:0007669"/>
    <property type="project" value="TreeGrafter"/>
</dbReference>
<reference evidence="5 6" key="1">
    <citation type="submission" date="2018-10" db="EMBL/GenBank/DDBJ databases">
        <title>Sequencing the genomes of 1000 actinobacteria strains.</title>
        <authorList>
            <person name="Klenk H.-P."/>
        </authorList>
    </citation>
    <scope>NUCLEOTIDE SEQUENCE [LARGE SCALE GENOMIC DNA]</scope>
    <source>
        <strain evidence="5 6">DSM 43911</strain>
    </source>
</reference>
<accession>A0A495XAA9</accession>
<keyword evidence="1 5" id="KW-0378">Hydrolase</keyword>
<dbReference type="GO" id="GO:0016042">
    <property type="term" value="P:lipid catabolic process"/>
    <property type="evidence" value="ECO:0007669"/>
    <property type="project" value="UniProtKB-KW"/>
</dbReference>
<dbReference type="RefSeq" id="WP_121223748.1">
    <property type="nucleotide sequence ID" value="NZ_JBIUBA010000001.1"/>
</dbReference>
<dbReference type="PANTHER" id="PTHR10272">
    <property type="entry name" value="PLATELET-ACTIVATING FACTOR ACETYLHYDROLASE"/>
    <property type="match status" value="1"/>
</dbReference>
<dbReference type="Pfam" id="PF03403">
    <property type="entry name" value="PAF-AH_p_II"/>
    <property type="match status" value="2"/>
</dbReference>
<evidence type="ECO:0000256" key="4">
    <source>
        <dbReference type="SAM" id="SignalP"/>
    </source>
</evidence>
<evidence type="ECO:0000313" key="6">
    <source>
        <dbReference type="Proteomes" id="UP000272729"/>
    </source>
</evidence>
<proteinExistence type="predicted"/>
<organism evidence="5 6">
    <name type="scientific">Saccharothrix variisporea</name>
    <dbReference type="NCBI Taxonomy" id="543527"/>
    <lineage>
        <taxon>Bacteria</taxon>
        <taxon>Bacillati</taxon>
        <taxon>Actinomycetota</taxon>
        <taxon>Actinomycetes</taxon>
        <taxon>Pseudonocardiales</taxon>
        <taxon>Pseudonocardiaceae</taxon>
        <taxon>Saccharothrix</taxon>
    </lineage>
</organism>
<evidence type="ECO:0000256" key="3">
    <source>
        <dbReference type="ARBA" id="ARBA00023098"/>
    </source>
</evidence>
<evidence type="ECO:0000313" key="5">
    <source>
        <dbReference type="EMBL" id="RKT71421.1"/>
    </source>
</evidence>
<gene>
    <name evidence="5" type="ORF">DFJ66_4710</name>
</gene>
<dbReference type="Proteomes" id="UP000272729">
    <property type="component" value="Unassembled WGS sequence"/>
</dbReference>
<keyword evidence="3" id="KW-0443">Lipid metabolism</keyword>
<evidence type="ECO:0000256" key="1">
    <source>
        <dbReference type="ARBA" id="ARBA00022801"/>
    </source>
</evidence>
<dbReference type="EMBL" id="RBXR01000001">
    <property type="protein sequence ID" value="RKT71421.1"/>
    <property type="molecule type" value="Genomic_DNA"/>
</dbReference>
<name>A0A495XAA9_9PSEU</name>
<dbReference type="Gene3D" id="3.40.50.1820">
    <property type="entry name" value="alpha/beta hydrolase"/>
    <property type="match status" value="1"/>
</dbReference>
<feature type="chain" id="PRO_5019823953" evidence="4">
    <location>
        <begin position="44"/>
        <end position="432"/>
    </location>
</feature>
<keyword evidence="2" id="KW-0442">Lipid degradation</keyword>
<dbReference type="AlphaFoldDB" id="A0A495XAA9"/>
<dbReference type="SUPFAM" id="SSF53474">
    <property type="entry name" value="alpha/beta-Hydrolases"/>
    <property type="match status" value="1"/>
</dbReference>
<protein>
    <submittedName>
        <fullName evidence="5">Platelet-activating factor acetylhydrolase isoform II</fullName>
    </submittedName>
</protein>
<dbReference type="InterPro" id="IPR029058">
    <property type="entry name" value="AB_hydrolase_fold"/>
</dbReference>
<keyword evidence="6" id="KW-1185">Reference proteome</keyword>
<dbReference type="PANTHER" id="PTHR10272:SF14">
    <property type="entry name" value="PAF ACETYLHYDROLASE FAMILY PROTEIN"/>
    <property type="match status" value="1"/>
</dbReference>
<evidence type="ECO:0000256" key="2">
    <source>
        <dbReference type="ARBA" id="ARBA00022963"/>
    </source>
</evidence>
<feature type="signal peptide" evidence="4">
    <location>
        <begin position="1"/>
        <end position="43"/>
    </location>
</feature>
<sequence>MTLAIRQRGEISTVRSSTVYRRALALTAGLAVAGTLLAPPATADTTTSGTAPAGANVRITMPPLTGHYPVGTTDLHLVDARPDPWVPAEQRELMVTVTYPAHRDGERAAWLSPTVAGAIEEIGPDLLGVPPGSVDWAATERHTRTGARALRGDWPVVLFSHGFGGMRELNAGLTDDLASRGYVVVSISHTHEAGVVEFPGGRVVPGSVGDPDPAAMRTALEARIADSRFVLDQLERVERGENPDAEHDPLPRGLAGALDLSRVGIYGHSYGGFTAGETMYRDRRFDAGINVDGAMRSDEPGDVVKHGLDRPFMLVGADFEVDGKVVAHSHQETEFDPTWHQFWPNQRGWKRDLHFDGAAHLGFTDLQFAVPQLGDLVPPDKRRDLIGTIDADRSMAAQRAYFAGFFDLHLKHRGGWLFDHGPVRHPDTRFIA</sequence>